<dbReference type="RefSeq" id="XP_018070693.1">
    <property type="nucleotide sequence ID" value="XM_018223419.1"/>
</dbReference>
<dbReference type="GeneID" id="28833145"/>
<dbReference type="Proteomes" id="UP000070700">
    <property type="component" value="Unassembled WGS sequence"/>
</dbReference>
<reference evidence="1 2" key="1">
    <citation type="submission" date="2015-10" db="EMBL/GenBank/DDBJ databases">
        <title>Full genome of DAOMC 229536 Phialocephala scopiformis, a fungal endophyte of spruce producing the potent anti-insectan compound rugulosin.</title>
        <authorList>
            <consortium name="DOE Joint Genome Institute"/>
            <person name="Walker A.K."/>
            <person name="Frasz S.L."/>
            <person name="Seifert K.A."/>
            <person name="Miller J.D."/>
            <person name="Mondo S.J."/>
            <person name="Labutti K."/>
            <person name="Lipzen A."/>
            <person name="Dockter R."/>
            <person name="Kennedy M."/>
            <person name="Grigoriev I.V."/>
            <person name="Spatafora J.W."/>
        </authorList>
    </citation>
    <scope>NUCLEOTIDE SEQUENCE [LARGE SCALE GENOMIC DNA]</scope>
    <source>
        <strain evidence="1 2">CBS 120377</strain>
    </source>
</reference>
<gene>
    <name evidence="1" type="ORF">LY89DRAFT_80168</name>
</gene>
<keyword evidence="2" id="KW-1185">Reference proteome</keyword>
<dbReference type="InParanoid" id="A0A194X848"/>
<protein>
    <submittedName>
        <fullName evidence="1">Uncharacterized protein</fullName>
    </submittedName>
</protein>
<name>A0A194X848_MOLSC</name>
<sequence>MHRIGTRQTGRTSCFFFIHRDRLGLPAKHRPASWEVITTHYRHSGNSCRDKPKAGRLVTCSELRR</sequence>
<accession>A0A194X848</accession>
<evidence type="ECO:0000313" key="2">
    <source>
        <dbReference type="Proteomes" id="UP000070700"/>
    </source>
</evidence>
<organism evidence="1 2">
    <name type="scientific">Mollisia scopiformis</name>
    <name type="common">Conifer needle endophyte fungus</name>
    <name type="synonym">Phialocephala scopiformis</name>
    <dbReference type="NCBI Taxonomy" id="149040"/>
    <lineage>
        <taxon>Eukaryota</taxon>
        <taxon>Fungi</taxon>
        <taxon>Dikarya</taxon>
        <taxon>Ascomycota</taxon>
        <taxon>Pezizomycotina</taxon>
        <taxon>Leotiomycetes</taxon>
        <taxon>Helotiales</taxon>
        <taxon>Mollisiaceae</taxon>
        <taxon>Mollisia</taxon>
    </lineage>
</organism>
<proteinExistence type="predicted"/>
<dbReference type="AlphaFoldDB" id="A0A194X848"/>
<dbReference type="EMBL" id="KQ947416">
    <property type="protein sequence ID" value="KUJ16338.1"/>
    <property type="molecule type" value="Genomic_DNA"/>
</dbReference>
<evidence type="ECO:0000313" key="1">
    <source>
        <dbReference type="EMBL" id="KUJ16338.1"/>
    </source>
</evidence>
<dbReference type="KEGG" id="psco:LY89DRAFT_80168"/>